<feature type="domain" description="PgaA membrane beta barrel" evidence="4">
    <location>
        <begin position="405"/>
        <end position="673"/>
    </location>
</feature>
<organism evidence="5 6">
    <name type="scientific">Solilutibacter pythonis</name>
    <dbReference type="NCBI Taxonomy" id="2483112"/>
    <lineage>
        <taxon>Bacteria</taxon>
        <taxon>Pseudomonadati</taxon>
        <taxon>Pseudomonadota</taxon>
        <taxon>Gammaproteobacteria</taxon>
        <taxon>Lysobacterales</taxon>
        <taxon>Lysobacteraceae</taxon>
        <taxon>Solilutibacter</taxon>
    </lineage>
</organism>
<evidence type="ECO:0000259" key="4">
    <source>
        <dbReference type="Pfam" id="PF21197"/>
    </source>
</evidence>
<dbReference type="InterPro" id="IPR019734">
    <property type="entry name" value="TPR_rpt"/>
</dbReference>
<dbReference type="SUPFAM" id="SSF48452">
    <property type="entry name" value="TPR-like"/>
    <property type="match status" value="2"/>
</dbReference>
<feature type="signal peptide" evidence="3">
    <location>
        <begin position="1"/>
        <end position="24"/>
    </location>
</feature>
<evidence type="ECO:0000256" key="3">
    <source>
        <dbReference type="SAM" id="SignalP"/>
    </source>
</evidence>
<evidence type="ECO:0000256" key="1">
    <source>
        <dbReference type="PROSITE-ProRule" id="PRU00339"/>
    </source>
</evidence>
<reference evidence="5 6" key="1">
    <citation type="submission" date="2018-10" db="EMBL/GenBank/DDBJ databases">
        <title>Proposal of Lysobacter pythonis sp. nov. isolated from royal pythons (Python regius).</title>
        <authorList>
            <person name="Hans-Juergen B."/>
            <person name="Huptas C."/>
            <person name="Sandra B."/>
            <person name="Igor L."/>
            <person name="Joachim S."/>
            <person name="Siegfried S."/>
            <person name="Mareike W."/>
            <person name="Peter K."/>
        </authorList>
    </citation>
    <scope>NUCLEOTIDE SEQUENCE [LARGE SCALE GENOMIC DNA]</scope>
    <source>
        <strain evidence="5 6">4284/11</strain>
    </source>
</reference>
<feature type="region of interest" description="Disordered" evidence="2">
    <location>
        <begin position="388"/>
        <end position="407"/>
    </location>
</feature>
<dbReference type="EMBL" id="RFLY01000013">
    <property type="protein sequence ID" value="RMH90822.1"/>
    <property type="molecule type" value="Genomic_DNA"/>
</dbReference>
<evidence type="ECO:0000256" key="2">
    <source>
        <dbReference type="SAM" id="MobiDB-lite"/>
    </source>
</evidence>
<accession>A0A3M2HV71</accession>
<dbReference type="InterPro" id="IPR011990">
    <property type="entry name" value="TPR-like_helical_dom_sf"/>
</dbReference>
<protein>
    <submittedName>
        <fullName evidence="5">Tetratricopeptide repeat protein</fullName>
    </submittedName>
</protein>
<dbReference type="SMART" id="SM00028">
    <property type="entry name" value="TPR"/>
    <property type="match status" value="2"/>
</dbReference>
<dbReference type="Pfam" id="PF13428">
    <property type="entry name" value="TPR_14"/>
    <property type="match status" value="1"/>
</dbReference>
<keyword evidence="6" id="KW-1185">Reference proteome</keyword>
<dbReference type="Pfam" id="PF21197">
    <property type="entry name" value="PgaA_barrel"/>
    <property type="match status" value="1"/>
</dbReference>
<proteinExistence type="predicted"/>
<keyword evidence="3" id="KW-0732">Signal</keyword>
<gene>
    <name evidence="5" type="ORF">EBB59_09350</name>
</gene>
<dbReference type="Proteomes" id="UP000275012">
    <property type="component" value="Unassembled WGS sequence"/>
</dbReference>
<keyword evidence="1" id="KW-0802">TPR repeat</keyword>
<feature type="repeat" description="TPR" evidence="1">
    <location>
        <begin position="183"/>
        <end position="216"/>
    </location>
</feature>
<comment type="caution">
    <text evidence="5">The sequence shown here is derived from an EMBL/GenBank/DDBJ whole genome shotgun (WGS) entry which is preliminary data.</text>
</comment>
<dbReference type="InterPro" id="IPR049003">
    <property type="entry name" value="PgaA_barrel"/>
</dbReference>
<feature type="chain" id="PRO_5018035882" evidence="3">
    <location>
        <begin position="25"/>
        <end position="677"/>
    </location>
</feature>
<evidence type="ECO:0000313" key="5">
    <source>
        <dbReference type="EMBL" id="RMH90822.1"/>
    </source>
</evidence>
<dbReference type="AlphaFoldDB" id="A0A3M2HV71"/>
<dbReference type="PROSITE" id="PS50005">
    <property type="entry name" value="TPR"/>
    <property type="match status" value="1"/>
</dbReference>
<sequence length="677" mass="77672">MLTSNSRILSMALLVALATTSLPARTQGDPVLDAIARKRDARQWLEALQLIDEARARAPADQTLYRLQALTLADNGNLYQAWRLYIRHPEWFKPVERERLESGKHAREIVWSQVPGKDEASDLDEARAAKREVDGYLAREDISPETRLRMRMDRLLLLDRLRDYPALAREYESLVAEGHALPGYVMAAVGNAYLALKQPERAEAMYRQALAHDPGNHELVIQHAYSLVEGDRLAQALDRLWRLREAQPAWLNQPGSRIYSENWKRYAAEDAYYMVRSYGEELRMAGEAYAGMAGIGATNSGVQEALGSVYLRRGWDSQALERFRMAETLDERDFQARIGQVDALMNLQRHDLARPIHDTLREQRGGNTHVEMLAQRYRANRGWEVETHYGNGRNRPDRGDAVSPVGNRDGQVGISIASPLLDDRWRLVAGSTHRWADYPDGRSADRRVYFGVRYAFDRLWTQLALGHANDGIGGVGIVWDGSWRFSDTFDGRLRLARNDDQLGLQARKAGIHADSARLGFDWAPSDLGQLSASLQRWRYSDGNRRDALQINGIRRLLTRPHWRIDGKVGYYASRGEPMDTAYFNPERDHMASVGLRINHLVWRRYERSFRHTLDIDAGPYRQQGFSSYWVLSVSYRHEWKPAGGWTLGYGFGWSRPVYDGRRETRRSFDLYLRWGSQ</sequence>
<name>A0A3M2HV71_9GAMM</name>
<evidence type="ECO:0000313" key="6">
    <source>
        <dbReference type="Proteomes" id="UP000275012"/>
    </source>
</evidence>
<dbReference type="Gene3D" id="1.25.40.10">
    <property type="entry name" value="Tetratricopeptide repeat domain"/>
    <property type="match status" value="1"/>
</dbReference>